<dbReference type="PANTHER" id="PTHR35869:SF1">
    <property type="entry name" value="OUTER-MEMBRANE LIPOPROTEIN CARRIER PROTEIN"/>
    <property type="match status" value="1"/>
</dbReference>
<sequence>MLKIIKIEESLMKKMIISLCFLKILSSAVELNEIQSFEAQFIQTLTSQNGQILYEGEIYIQAPSNALWRYTKPIPKDIYIQESISIIYEPKLRQAIITNIQENLNILSLMQQAKKIDKNTYEAKVAGVIYTILVQDGIPKEITFIDALENKIHIIFKNIKLNVLKNENIFDFNPGSDIDIIYN</sequence>
<dbReference type="OrthoDB" id="5339202at2"/>
<reference evidence="2 3" key="1">
    <citation type="submission" date="2017-06" db="EMBL/GenBank/DDBJ databases">
        <title>Complete genome of Helicobacter apodemus.</title>
        <authorList>
            <person name="Cho S."/>
        </authorList>
    </citation>
    <scope>NUCLEOTIDE SEQUENCE [LARGE SCALE GENOMIC DNA]</scope>
    <source>
        <strain evidence="3">SNUVETPUB-15-01</strain>
    </source>
</reference>
<organism evidence="2 3">
    <name type="scientific">Helicobacter apodemus</name>
    <dbReference type="NCBI Taxonomy" id="135569"/>
    <lineage>
        <taxon>Bacteria</taxon>
        <taxon>Pseudomonadati</taxon>
        <taxon>Campylobacterota</taxon>
        <taxon>Epsilonproteobacteria</taxon>
        <taxon>Campylobacterales</taxon>
        <taxon>Helicobacteraceae</taxon>
        <taxon>Helicobacter</taxon>
    </lineage>
</organism>
<evidence type="ECO:0000313" key="2">
    <source>
        <dbReference type="EMBL" id="AWI33619.1"/>
    </source>
</evidence>
<protein>
    <recommendedName>
        <fullName evidence="4">Outer membrane lipoprotein chaperone LolA</fullName>
    </recommendedName>
</protein>
<dbReference type="KEGG" id="had:CDV25_01725"/>
<dbReference type="CDD" id="cd16325">
    <property type="entry name" value="LolA"/>
    <property type="match status" value="1"/>
</dbReference>
<dbReference type="Proteomes" id="UP000244890">
    <property type="component" value="Chromosome"/>
</dbReference>
<dbReference type="Pfam" id="PF03548">
    <property type="entry name" value="LolA"/>
    <property type="match status" value="1"/>
</dbReference>
<keyword evidence="1" id="KW-0732">Signal</keyword>
<gene>
    <name evidence="2" type="ORF">CDV25_01725</name>
</gene>
<dbReference type="InterPro" id="IPR029046">
    <property type="entry name" value="LolA/LolB/LppX"/>
</dbReference>
<dbReference type="EMBL" id="CP021886">
    <property type="protein sequence ID" value="AWI33619.1"/>
    <property type="molecule type" value="Genomic_DNA"/>
</dbReference>
<dbReference type="InterPro" id="IPR004564">
    <property type="entry name" value="OM_lipoprot_carrier_LolA-like"/>
</dbReference>
<evidence type="ECO:0008006" key="4">
    <source>
        <dbReference type="Google" id="ProtNLM"/>
    </source>
</evidence>
<evidence type="ECO:0000256" key="1">
    <source>
        <dbReference type="ARBA" id="ARBA00022729"/>
    </source>
</evidence>
<dbReference type="Gene3D" id="2.50.20.10">
    <property type="entry name" value="Lipoprotein localisation LolA/LolB/LppX"/>
    <property type="match status" value="1"/>
</dbReference>
<evidence type="ECO:0000313" key="3">
    <source>
        <dbReference type="Proteomes" id="UP000244890"/>
    </source>
</evidence>
<proteinExistence type="predicted"/>
<dbReference type="PANTHER" id="PTHR35869">
    <property type="entry name" value="OUTER-MEMBRANE LIPOPROTEIN CARRIER PROTEIN"/>
    <property type="match status" value="1"/>
</dbReference>
<dbReference type="AlphaFoldDB" id="A0A2U8FBN8"/>
<name>A0A2U8FBN8_9HELI</name>
<accession>A0A2U8FBN8</accession>
<dbReference type="NCBIfam" id="NF000663">
    <property type="entry name" value="PRK00031.2-1"/>
    <property type="match status" value="1"/>
</dbReference>
<dbReference type="SUPFAM" id="SSF89392">
    <property type="entry name" value="Prokaryotic lipoproteins and lipoprotein localization factors"/>
    <property type="match status" value="1"/>
</dbReference>